<accession>A0A4Z2G8A7</accession>
<dbReference type="Proteomes" id="UP000314294">
    <property type="component" value="Unassembled WGS sequence"/>
</dbReference>
<feature type="compositionally biased region" description="Basic and acidic residues" evidence="1">
    <location>
        <begin position="74"/>
        <end position="99"/>
    </location>
</feature>
<proteinExistence type="predicted"/>
<organism evidence="2 3">
    <name type="scientific">Liparis tanakae</name>
    <name type="common">Tanaka's snailfish</name>
    <dbReference type="NCBI Taxonomy" id="230148"/>
    <lineage>
        <taxon>Eukaryota</taxon>
        <taxon>Metazoa</taxon>
        <taxon>Chordata</taxon>
        <taxon>Craniata</taxon>
        <taxon>Vertebrata</taxon>
        <taxon>Euteleostomi</taxon>
        <taxon>Actinopterygii</taxon>
        <taxon>Neopterygii</taxon>
        <taxon>Teleostei</taxon>
        <taxon>Neoteleostei</taxon>
        <taxon>Acanthomorphata</taxon>
        <taxon>Eupercaria</taxon>
        <taxon>Perciformes</taxon>
        <taxon>Cottioidei</taxon>
        <taxon>Cottales</taxon>
        <taxon>Liparidae</taxon>
        <taxon>Liparis</taxon>
    </lineage>
</organism>
<sequence length="128" mass="14127">MNRSFTLVQGKESSSSVSLLFCDPKHISSFLPPVQRRAADGGRARSSASVAAGNLEVALCCSRLVEEASLERSPTDDRRVNSGRTIEIKKNTERPEKQMDGTMPEIFSVVHTSLREYYDQSAFSSEVV</sequence>
<dbReference type="AlphaFoldDB" id="A0A4Z2G8A7"/>
<evidence type="ECO:0000256" key="1">
    <source>
        <dbReference type="SAM" id="MobiDB-lite"/>
    </source>
</evidence>
<dbReference type="EMBL" id="SRLO01000665">
    <property type="protein sequence ID" value="TNN49193.1"/>
    <property type="molecule type" value="Genomic_DNA"/>
</dbReference>
<name>A0A4Z2G8A7_9TELE</name>
<gene>
    <name evidence="2" type="ORF">EYF80_040612</name>
</gene>
<evidence type="ECO:0000313" key="2">
    <source>
        <dbReference type="EMBL" id="TNN49193.1"/>
    </source>
</evidence>
<evidence type="ECO:0000313" key="3">
    <source>
        <dbReference type="Proteomes" id="UP000314294"/>
    </source>
</evidence>
<keyword evidence="3" id="KW-1185">Reference proteome</keyword>
<feature type="region of interest" description="Disordered" evidence="1">
    <location>
        <begin position="74"/>
        <end position="103"/>
    </location>
</feature>
<reference evidence="2 3" key="1">
    <citation type="submission" date="2019-03" db="EMBL/GenBank/DDBJ databases">
        <title>First draft genome of Liparis tanakae, snailfish: a comprehensive survey of snailfish specific genes.</title>
        <authorList>
            <person name="Kim W."/>
            <person name="Song I."/>
            <person name="Jeong J.-H."/>
            <person name="Kim D."/>
            <person name="Kim S."/>
            <person name="Ryu S."/>
            <person name="Song J.Y."/>
            <person name="Lee S.K."/>
        </authorList>
    </citation>
    <scope>NUCLEOTIDE SEQUENCE [LARGE SCALE GENOMIC DNA]</scope>
    <source>
        <tissue evidence="2">Muscle</tissue>
    </source>
</reference>
<comment type="caution">
    <text evidence="2">The sequence shown here is derived from an EMBL/GenBank/DDBJ whole genome shotgun (WGS) entry which is preliminary data.</text>
</comment>
<protein>
    <submittedName>
        <fullName evidence="2">Uncharacterized protein</fullName>
    </submittedName>
</protein>